<gene>
    <name evidence="1" type="ORF">GPA21_00135</name>
</gene>
<evidence type="ECO:0000313" key="1">
    <source>
        <dbReference type="EMBL" id="NMG01380.1"/>
    </source>
</evidence>
<comment type="caution">
    <text evidence="1">The sequence shown here is derived from an EMBL/GenBank/DDBJ whole genome shotgun (WGS) entry which is preliminary data.</text>
</comment>
<name>A0A972FB62_9RHOO</name>
<keyword evidence="2" id="KW-1185">Reference proteome</keyword>
<dbReference type="Proteomes" id="UP000599523">
    <property type="component" value="Unassembled WGS sequence"/>
</dbReference>
<dbReference type="EMBL" id="WTVM01000001">
    <property type="protein sequence ID" value="NMG01380.1"/>
    <property type="molecule type" value="Genomic_DNA"/>
</dbReference>
<proteinExistence type="predicted"/>
<sequence length="216" mass="23646">MLFSVVAQAASDASIDLCFNYGCNAEVPVWFRGVDLVDVRELLAQAADAESEREAIAQALARLYRVAGEQTPIFADRAGNLRDAGVEGRMDCIDHSTSTTRLLELLEARGWMRFHRVVEPARRARLILQHFSAVIEESDAPAVGSVDEREMDYVGYLLMLCDCPDVLDDLEVEGGNGLAVAPGARFAVDSWFVDHGEPAVILPLADWLKGEGPNVQ</sequence>
<dbReference type="RefSeq" id="WP_168986178.1">
    <property type="nucleotide sequence ID" value="NZ_CAWPHM010000111.1"/>
</dbReference>
<organism evidence="1 2">
    <name type="scientific">Azoarcus taiwanensis</name>
    <dbReference type="NCBI Taxonomy" id="666964"/>
    <lineage>
        <taxon>Bacteria</taxon>
        <taxon>Pseudomonadati</taxon>
        <taxon>Pseudomonadota</taxon>
        <taxon>Betaproteobacteria</taxon>
        <taxon>Rhodocyclales</taxon>
        <taxon>Zoogloeaceae</taxon>
        <taxon>Azoarcus</taxon>
    </lineage>
</organism>
<evidence type="ECO:0000313" key="2">
    <source>
        <dbReference type="Proteomes" id="UP000599523"/>
    </source>
</evidence>
<accession>A0A972FB62</accession>
<protein>
    <submittedName>
        <fullName evidence="1">Uncharacterized protein</fullName>
    </submittedName>
</protein>
<dbReference type="AlphaFoldDB" id="A0A972FB62"/>
<reference evidence="1" key="1">
    <citation type="submission" date="2019-12" db="EMBL/GenBank/DDBJ databases">
        <title>Comparative genomics gives insights into the taxonomy of the Azoarcus-Aromatoleum group and reveals separate origins of nif in the plant-associated Azoarcus and non-plant-associated Aromatoleum sub-groups.</title>
        <authorList>
            <person name="Lafos M."/>
            <person name="Maluk M."/>
            <person name="Batista M."/>
            <person name="Junghare M."/>
            <person name="Carmona M."/>
            <person name="Faoro H."/>
            <person name="Cruz L.M."/>
            <person name="Battistoni F."/>
            <person name="De Souza E."/>
            <person name="Pedrosa F."/>
            <person name="Chen W.-M."/>
            <person name="Poole P.S."/>
            <person name="Dixon R.A."/>
            <person name="James E.K."/>
        </authorList>
    </citation>
    <scope>NUCLEOTIDE SEQUENCE</scope>
    <source>
        <strain evidence="1">NSC3</strain>
    </source>
</reference>